<dbReference type="Gene3D" id="3.30.70.330">
    <property type="match status" value="2"/>
</dbReference>
<dbReference type="GO" id="GO:0003723">
    <property type="term" value="F:RNA binding"/>
    <property type="evidence" value="ECO:0007669"/>
    <property type="project" value="UniProtKB-UniRule"/>
</dbReference>
<dbReference type="SUPFAM" id="SSF57701">
    <property type="entry name" value="Zn2/Cys6 DNA-binding domain"/>
    <property type="match status" value="1"/>
</dbReference>
<evidence type="ECO:0000256" key="3">
    <source>
        <dbReference type="ARBA" id="ARBA00023015"/>
    </source>
</evidence>
<dbReference type="Pfam" id="PF00076">
    <property type="entry name" value="RRM_1"/>
    <property type="match status" value="2"/>
</dbReference>
<reference evidence="11 12" key="1">
    <citation type="submission" date="2015-10" db="EMBL/GenBank/DDBJ databases">
        <title>Genome sequencing of Penicillium freii.</title>
        <authorList>
            <person name="Nguyen H.D."/>
            <person name="Visagie C.M."/>
            <person name="Seifert K.A."/>
        </authorList>
    </citation>
    <scope>NUCLEOTIDE SEQUENCE [LARGE SCALE GENOMIC DNA]</scope>
    <source>
        <strain evidence="11 12">DAOM 242723</strain>
    </source>
</reference>
<evidence type="ECO:0000259" key="10">
    <source>
        <dbReference type="PROSITE" id="PS50102"/>
    </source>
</evidence>
<accession>A0A117NT28</accession>
<dbReference type="InterPro" id="IPR036864">
    <property type="entry name" value="Zn2-C6_fun-type_DNA-bd_sf"/>
</dbReference>
<keyword evidence="5" id="KW-0804">Transcription</keyword>
<dbReference type="InterPro" id="IPR001138">
    <property type="entry name" value="Zn2Cys6_DnaBD"/>
</dbReference>
<evidence type="ECO:0000313" key="11">
    <source>
        <dbReference type="EMBL" id="KUM66913.1"/>
    </source>
</evidence>
<keyword evidence="1" id="KW-0479">Metal-binding</keyword>
<dbReference type="STRING" id="48697.A0A117NT28"/>
<keyword evidence="4" id="KW-0238">DNA-binding</keyword>
<keyword evidence="6" id="KW-0539">Nucleus</keyword>
<evidence type="ECO:0000256" key="2">
    <source>
        <dbReference type="ARBA" id="ARBA00022833"/>
    </source>
</evidence>
<dbReference type="CDD" id="cd12148">
    <property type="entry name" value="fungal_TF_MHR"/>
    <property type="match status" value="1"/>
</dbReference>
<evidence type="ECO:0000313" key="12">
    <source>
        <dbReference type="Proteomes" id="UP000055045"/>
    </source>
</evidence>
<dbReference type="GO" id="GO:0001228">
    <property type="term" value="F:DNA-binding transcription activator activity, RNA polymerase II-specific"/>
    <property type="evidence" value="ECO:0007669"/>
    <property type="project" value="TreeGrafter"/>
</dbReference>
<dbReference type="InterPro" id="IPR035979">
    <property type="entry name" value="RBD_domain_sf"/>
</dbReference>
<feature type="region of interest" description="Disordered" evidence="8">
    <location>
        <begin position="65"/>
        <end position="89"/>
    </location>
</feature>
<name>A0A117NT28_PENFR</name>
<evidence type="ECO:0000256" key="7">
    <source>
        <dbReference type="PROSITE-ProRule" id="PRU00176"/>
    </source>
</evidence>
<keyword evidence="3" id="KW-0805">Transcription regulation</keyword>
<dbReference type="PANTHER" id="PTHR31944">
    <property type="entry name" value="HEME-RESPONSIVE ZINC FINGER TRANSCRIPTION FACTOR HAP1"/>
    <property type="match status" value="1"/>
</dbReference>
<dbReference type="SMART" id="SM00906">
    <property type="entry name" value="Fungal_trans"/>
    <property type="match status" value="1"/>
</dbReference>
<evidence type="ECO:0000256" key="1">
    <source>
        <dbReference type="ARBA" id="ARBA00022723"/>
    </source>
</evidence>
<dbReference type="InterPro" id="IPR007219">
    <property type="entry name" value="XnlR_reg_dom"/>
</dbReference>
<sequence length="1188" mass="132829">MIMPFKMTPTPPSTNSSSAGHSPDYRVVRKRNRVPLSCGPCRHRKLKCNRTNPCENCVKRGDAASCNYAQPNSRKKNSTQQVSNTPDDMQNRIDRLEGLVLSLMTNGSQSAGPAAAMAVLSGESSAGSARFSHDIDAEEEGMEGAEESDTDQVTKSFGIMKMDNNKSYYISDAHWASVLNDISEVRSFFTTHKKQIEEQVEKVKAAHPDSDTTGANLLFGINKSMSRGEIMSSLPSKYTTDILIARYFNCYDPATHVLHGPTFQAQYNKHWDDPAATELVWIAMLFAMMRLAMLSYHREGDEPPEFRGKSLDMAAGFRNSVAQCLTLADYTKPHPYLIEAFVFHLHGDFSQTREADISIWVMTGVVARLAMRSGYHRDSKMFPNITPFQGEMRRRVWSFVRQADLLFSYQVGLPGMIRGTESDTELPRNLYDDDLDEDCKELPPPRQLNEPTPISYLIAKARLAYVFGKVVDQSSAVSTSPYEKVMEIDAELRQARDSIPDHLRIRPMEECQLDPVNLIMSRFSVMAVYNKAQCVLHRPYVVRARENPRFTYSRRTCIDSAMELLQVQSLLHAETRNGRLRSRQSRVSSLSSADFLLAATIVTLDLYHGLSLQVSGRPSGDTYTWGRERRDEMTAAIQRSKEIWDESLDESMEAWKASSILGVMLGKLHMMAPGVENSAGATSFEPQDEKQNAAMTLGLLSSGMSPMNPGPPPFADPMFKMGESPVGTGASGVGASAEMPGALSPFSSMFGQMPDMQVNLDWDAWDTYIQNPTLDTSNQFWPMIDAQRQTTPQSGGMSQPSVPSPLTSSRGPSIGGVPRPPTMFSASSNSPDSGGVPITGHVSVLICPGKSIWLRAILLQSTYYFKYVINTSCVNLILNMHCFRRAVSQLQLSPATSRSSITASSTVLRSTCPTPARFAYPTFTQTRLNSTDEGGPRIPVRYIQSIKQDIKPEDYRLEKQERRRQYMSEGPVPKTTVYVGNLFFDVTAEDLRKHFEKFGAVENALIVHDTRGLSKGFGYVTFSTIEEATEAITQMHGGIFEGRNVVVQFSNTMYRSMADNKPTKTLYIGNVPYELTDQDLQDLFDDIPGVTDVRIPVDRRTGLPRGFGHVDFVDQNSSSHAKEVLSRKAPYGRKLVVSFAKHKVLTPEDHQRHQQRKLERRSHNNRRDAQGDVESEQVFDNNETEKKQ</sequence>
<dbReference type="InterPro" id="IPR051430">
    <property type="entry name" value="Fungal_TF_Env_Response"/>
</dbReference>
<dbReference type="GO" id="GO:0006351">
    <property type="term" value="P:DNA-templated transcription"/>
    <property type="evidence" value="ECO:0007669"/>
    <property type="project" value="InterPro"/>
</dbReference>
<feature type="compositionally biased region" description="Basic and acidic residues" evidence="8">
    <location>
        <begin position="1161"/>
        <end position="1170"/>
    </location>
</feature>
<dbReference type="Proteomes" id="UP000055045">
    <property type="component" value="Unassembled WGS sequence"/>
</dbReference>
<feature type="region of interest" description="Disordered" evidence="8">
    <location>
        <begin position="789"/>
        <end position="832"/>
    </location>
</feature>
<dbReference type="SMART" id="SM00066">
    <property type="entry name" value="GAL4"/>
    <property type="match status" value="1"/>
</dbReference>
<keyword evidence="7" id="KW-0694">RNA-binding</keyword>
<evidence type="ECO:0000256" key="8">
    <source>
        <dbReference type="SAM" id="MobiDB-lite"/>
    </source>
</evidence>
<dbReference type="PROSITE" id="PS50102">
    <property type="entry name" value="RRM"/>
    <property type="match status" value="2"/>
</dbReference>
<feature type="domain" description="Zn(2)-C6 fungal-type" evidence="9">
    <location>
        <begin position="37"/>
        <end position="68"/>
    </location>
</feature>
<feature type="compositionally biased region" description="Polar residues" evidence="8">
    <location>
        <begin position="789"/>
        <end position="811"/>
    </location>
</feature>
<dbReference type="CDD" id="cd00067">
    <property type="entry name" value="GAL4"/>
    <property type="match status" value="1"/>
</dbReference>
<dbReference type="EMBL" id="LLXE01000002">
    <property type="protein sequence ID" value="KUM66913.1"/>
    <property type="molecule type" value="Genomic_DNA"/>
</dbReference>
<evidence type="ECO:0008006" key="13">
    <source>
        <dbReference type="Google" id="ProtNLM"/>
    </source>
</evidence>
<dbReference type="SMART" id="SM00360">
    <property type="entry name" value="RRM"/>
    <property type="match status" value="2"/>
</dbReference>
<evidence type="ECO:0000256" key="4">
    <source>
        <dbReference type="ARBA" id="ARBA00023125"/>
    </source>
</evidence>
<evidence type="ECO:0000259" key="9">
    <source>
        <dbReference type="PROSITE" id="PS50048"/>
    </source>
</evidence>
<dbReference type="PROSITE" id="PS50048">
    <property type="entry name" value="ZN2_CY6_FUNGAL_2"/>
    <property type="match status" value="1"/>
</dbReference>
<dbReference type="GO" id="GO:0008270">
    <property type="term" value="F:zinc ion binding"/>
    <property type="evidence" value="ECO:0007669"/>
    <property type="project" value="InterPro"/>
</dbReference>
<organism evidence="11 12">
    <name type="scientific">Penicillium freii</name>
    <dbReference type="NCBI Taxonomy" id="48697"/>
    <lineage>
        <taxon>Eukaryota</taxon>
        <taxon>Fungi</taxon>
        <taxon>Dikarya</taxon>
        <taxon>Ascomycota</taxon>
        <taxon>Pezizomycotina</taxon>
        <taxon>Eurotiomycetes</taxon>
        <taxon>Eurotiomycetidae</taxon>
        <taxon>Eurotiales</taxon>
        <taxon>Aspergillaceae</taxon>
        <taxon>Penicillium</taxon>
    </lineage>
</organism>
<proteinExistence type="predicted"/>
<keyword evidence="2" id="KW-0862">Zinc</keyword>
<comment type="caution">
    <text evidence="11">The sequence shown here is derived from an EMBL/GenBank/DDBJ whole genome shotgun (WGS) entry which is preliminary data.</text>
</comment>
<dbReference type="Gene3D" id="4.10.240.10">
    <property type="entry name" value="Zn(2)-C6 fungal-type DNA-binding domain"/>
    <property type="match status" value="1"/>
</dbReference>
<evidence type="ECO:0000256" key="6">
    <source>
        <dbReference type="ARBA" id="ARBA00023242"/>
    </source>
</evidence>
<dbReference type="PANTHER" id="PTHR31944:SF131">
    <property type="entry name" value="HEME-RESPONSIVE ZINC FINGER TRANSCRIPTION FACTOR HAP1"/>
    <property type="match status" value="1"/>
</dbReference>
<feature type="compositionally biased region" description="Polar residues" evidence="8">
    <location>
        <begin position="67"/>
        <end position="88"/>
    </location>
</feature>
<feature type="domain" description="RRM" evidence="10">
    <location>
        <begin position="975"/>
        <end position="1052"/>
    </location>
</feature>
<evidence type="ECO:0000256" key="5">
    <source>
        <dbReference type="ARBA" id="ARBA00023163"/>
    </source>
</evidence>
<dbReference type="PROSITE" id="PS00463">
    <property type="entry name" value="ZN2_CY6_FUNGAL_1"/>
    <property type="match status" value="1"/>
</dbReference>
<gene>
    <name evidence="11" type="ORF">ACN42_g157</name>
</gene>
<feature type="region of interest" description="Disordered" evidence="8">
    <location>
        <begin position="1144"/>
        <end position="1188"/>
    </location>
</feature>
<dbReference type="GO" id="GO:0000978">
    <property type="term" value="F:RNA polymerase II cis-regulatory region sequence-specific DNA binding"/>
    <property type="evidence" value="ECO:0007669"/>
    <property type="project" value="TreeGrafter"/>
</dbReference>
<keyword evidence="12" id="KW-1185">Reference proteome</keyword>
<dbReference type="InterPro" id="IPR000504">
    <property type="entry name" value="RRM_dom"/>
</dbReference>
<dbReference type="SUPFAM" id="SSF54928">
    <property type="entry name" value="RNA-binding domain, RBD"/>
    <property type="match status" value="1"/>
</dbReference>
<protein>
    <recommendedName>
        <fullName evidence="13">Zn(2)-C6 fungal-type domain-containing protein</fullName>
    </recommendedName>
</protein>
<dbReference type="GO" id="GO:0005634">
    <property type="term" value="C:nucleus"/>
    <property type="evidence" value="ECO:0007669"/>
    <property type="project" value="TreeGrafter"/>
</dbReference>
<dbReference type="Pfam" id="PF00172">
    <property type="entry name" value="Zn_clus"/>
    <property type="match status" value="1"/>
</dbReference>
<dbReference type="AlphaFoldDB" id="A0A117NT28"/>
<dbReference type="InterPro" id="IPR012677">
    <property type="entry name" value="Nucleotide-bd_a/b_plait_sf"/>
</dbReference>
<feature type="domain" description="RRM" evidence="10">
    <location>
        <begin position="1064"/>
        <end position="1142"/>
    </location>
</feature>
<dbReference type="Pfam" id="PF04082">
    <property type="entry name" value="Fungal_trans"/>
    <property type="match status" value="1"/>
</dbReference>
<feature type="region of interest" description="Disordered" evidence="8">
    <location>
        <begin position="1"/>
        <end position="24"/>
    </location>
</feature>